<dbReference type="InterPro" id="IPR000157">
    <property type="entry name" value="TIR_dom"/>
</dbReference>
<feature type="compositionally biased region" description="Low complexity" evidence="1">
    <location>
        <begin position="207"/>
        <end position="225"/>
    </location>
</feature>
<organism evidence="3 4">
    <name type="scientific">Candidatus Accumulibacter proximus</name>
    <dbReference type="NCBI Taxonomy" id="2954385"/>
    <lineage>
        <taxon>Bacteria</taxon>
        <taxon>Pseudomonadati</taxon>
        <taxon>Pseudomonadota</taxon>
        <taxon>Betaproteobacteria</taxon>
        <taxon>Candidatus Accumulibacter</taxon>
    </lineage>
</organism>
<name>A0A935PVB5_9PROT</name>
<feature type="compositionally biased region" description="Low complexity" evidence="1">
    <location>
        <begin position="135"/>
        <end position="150"/>
    </location>
</feature>
<dbReference type="GO" id="GO:0007165">
    <property type="term" value="P:signal transduction"/>
    <property type="evidence" value="ECO:0007669"/>
    <property type="project" value="InterPro"/>
</dbReference>
<dbReference type="Pfam" id="PF13676">
    <property type="entry name" value="TIR_2"/>
    <property type="match status" value="1"/>
</dbReference>
<dbReference type="Proteomes" id="UP000697998">
    <property type="component" value="Unassembled WGS sequence"/>
</dbReference>
<feature type="compositionally biased region" description="Pro residues" evidence="1">
    <location>
        <begin position="194"/>
        <end position="206"/>
    </location>
</feature>
<feature type="region of interest" description="Disordered" evidence="1">
    <location>
        <begin position="179"/>
        <end position="245"/>
    </location>
</feature>
<dbReference type="InterPro" id="IPR035897">
    <property type="entry name" value="Toll_tir_struct_dom_sf"/>
</dbReference>
<dbReference type="SUPFAM" id="SSF52200">
    <property type="entry name" value="Toll/Interleukin receptor TIR domain"/>
    <property type="match status" value="1"/>
</dbReference>
<comment type="caution">
    <text evidence="3">The sequence shown here is derived from an EMBL/GenBank/DDBJ whole genome shotgun (WGS) entry which is preliminary data.</text>
</comment>
<evidence type="ECO:0000313" key="3">
    <source>
        <dbReference type="EMBL" id="MBK7673994.1"/>
    </source>
</evidence>
<feature type="region of interest" description="Disordered" evidence="1">
    <location>
        <begin position="133"/>
        <end position="153"/>
    </location>
</feature>
<gene>
    <name evidence="3" type="ORF">IPJ27_04070</name>
</gene>
<evidence type="ECO:0000259" key="2">
    <source>
        <dbReference type="PROSITE" id="PS50104"/>
    </source>
</evidence>
<sequence length="301" mass="32121">MADIFLSYATEDREKAVQLASQFESIGFSVWWDRKIPAGMTWRQVIETSLNQMGCMVVLWSEHSIASSWVSEEAEEGRNRARLVPVLIDPVMPPLGFRGIQAADLIDWNGSPDEPGFRHLVAGVEALVGRRSGVGRAADSATSTARAGSRGPRKWVLPGSGLAVLLAVAAWVWDGQRSDTGEVSQQHANVGPSQPSPDQSPAPAPVTPVAVPAAPPATAAPSAESPVDKRSPGSELRPKPRTTAVATAATATTVAKPAHAEAQPSVRTVRPARCRDILERQGLGDTLTAEDRAFFQKECRP</sequence>
<dbReference type="EMBL" id="JADJMH010000002">
    <property type="protein sequence ID" value="MBK7673994.1"/>
    <property type="molecule type" value="Genomic_DNA"/>
</dbReference>
<keyword evidence="3" id="KW-0675">Receptor</keyword>
<dbReference type="PROSITE" id="PS50104">
    <property type="entry name" value="TIR"/>
    <property type="match status" value="1"/>
</dbReference>
<proteinExistence type="predicted"/>
<accession>A0A935PVB5</accession>
<feature type="domain" description="TIR" evidence="2">
    <location>
        <begin position="1"/>
        <end position="124"/>
    </location>
</feature>
<dbReference type="Gene3D" id="3.40.50.10140">
    <property type="entry name" value="Toll/interleukin-1 receptor homology (TIR) domain"/>
    <property type="match status" value="1"/>
</dbReference>
<reference evidence="3 4" key="1">
    <citation type="submission" date="2020-10" db="EMBL/GenBank/DDBJ databases">
        <title>Connecting structure to function with the recovery of over 1000 high-quality activated sludge metagenome-assembled genomes encoding full-length rRNA genes using long-read sequencing.</title>
        <authorList>
            <person name="Singleton C.M."/>
            <person name="Petriglieri F."/>
            <person name="Kristensen J.M."/>
            <person name="Kirkegaard R.H."/>
            <person name="Michaelsen T.Y."/>
            <person name="Andersen M.H."/>
            <person name="Karst S.M."/>
            <person name="Dueholm M.S."/>
            <person name="Nielsen P.H."/>
            <person name="Albertsen M."/>
        </authorList>
    </citation>
    <scope>NUCLEOTIDE SEQUENCE [LARGE SCALE GENOMIC DNA]</scope>
    <source>
        <strain evidence="3">EsbW_18-Q3-R4-48_BATAC.285</strain>
    </source>
</reference>
<evidence type="ECO:0000313" key="4">
    <source>
        <dbReference type="Proteomes" id="UP000697998"/>
    </source>
</evidence>
<dbReference type="AlphaFoldDB" id="A0A935PVB5"/>
<protein>
    <submittedName>
        <fullName evidence="3">Toll/interleukin-1 receptor domain-containing protein</fullName>
    </submittedName>
</protein>
<feature type="compositionally biased region" description="Basic and acidic residues" evidence="1">
    <location>
        <begin position="226"/>
        <end position="238"/>
    </location>
</feature>
<evidence type="ECO:0000256" key="1">
    <source>
        <dbReference type="SAM" id="MobiDB-lite"/>
    </source>
</evidence>